<name>A0A6B3LTR0_9BACT</name>
<dbReference type="GO" id="GO:0004180">
    <property type="term" value="F:carboxypeptidase activity"/>
    <property type="evidence" value="ECO:0007669"/>
    <property type="project" value="UniProtKB-KW"/>
</dbReference>
<dbReference type="Pfam" id="PF13715">
    <property type="entry name" value="CarbopepD_reg_2"/>
    <property type="match status" value="1"/>
</dbReference>
<keyword evidence="2" id="KW-1185">Reference proteome</keyword>
<dbReference type="InterPro" id="IPR008969">
    <property type="entry name" value="CarboxyPept-like_regulatory"/>
</dbReference>
<evidence type="ECO:0000313" key="2">
    <source>
        <dbReference type="Proteomes" id="UP000474777"/>
    </source>
</evidence>
<keyword evidence="1" id="KW-0645">Protease</keyword>
<dbReference type="Proteomes" id="UP000474777">
    <property type="component" value="Unassembled WGS sequence"/>
</dbReference>
<keyword evidence="1" id="KW-0378">Hydrolase</keyword>
<protein>
    <submittedName>
        <fullName evidence="1">Carboxypeptidase-like regulatory domain-containing protein</fullName>
    </submittedName>
</protein>
<proteinExistence type="predicted"/>
<comment type="caution">
    <text evidence="1">The sequence shown here is derived from an EMBL/GenBank/DDBJ whole genome shotgun (WGS) entry which is preliminary data.</text>
</comment>
<gene>
    <name evidence="1" type="ORF">GXP69_04550</name>
</gene>
<dbReference type="SUPFAM" id="SSF49464">
    <property type="entry name" value="Carboxypeptidase regulatory domain-like"/>
    <property type="match status" value="1"/>
</dbReference>
<keyword evidence="1" id="KW-0121">Carboxypeptidase</keyword>
<accession>A0A6B3LTR0</accession>
<organism evidence="1 2">
    <name type="scientific">Pontibacter burrus</name>
    <dbReference type="NCBI Taxonomy" id="2704466"/>
    <lineage>
        <taxon>Bacteria</taxon>
        <taxon>Pseudomonadati</taxon>
        <taxon>Bacteroidota</taxon>
        <taxon>Cytophagia</taxon>
        <taxon>Cytophagales</taxon>
        <taxon>Hymenobacteraceae</taxon>
        <taxon>Pontibacter</taxon>
    </lineage>
</organism>
<dbReference type="EMBL" id="JAAGWD010000001">
    <property type="protein sequence ID" value="NEM96957.1"/>
    <property type="molecule type" value="Genomic_DNA"/>
</dbReference>
<reference evidence="1 2" key="1">
    <citation type="submission" date="2020-02" db="EMBL/GenBank/DDBJ databases">
        <authorList>
            <person name="Kim M.K."/>
        </authorList>
    </citation>
    <scope>NUCLEOTIDE SEQUENCE [LARGE SCALE GENOMIC DNA]</scope>
    <source>
        <strain evidence="1 2">BT327</strain>
    </source>
</reference>
<dbReference type="AlphaFoldDB" id="A0A6B3LTR0"/>
<evidence type="ECO:0000313" key="1">
    <source>
        <dbReference type="EMBL" id="NEM96957.1"/>
    </source>
</evidence>
<sequence>MPEQAKAQGGKRVVQLSGFVTIGDSLYGVSSVSVYVPGTNRGVQTNQYGFFSLPVLTGDTVIFSALGYKRETLVIPKTYPSDSYSIIMQMQEAAIELSEVKVIPWATERDFKEAVLALKLPDEGRTAANRNLDPERLRELFEVVPMDGNANSRVFNQQQRIQQQNRHMIPTISPFAVLKLLDMLKNGEFKKQ</sequence>